<keyword evidence="2" id="KW-0378">Hydrolase</keyword>
<feature type="domain" description="GH16" evidence="1">
    <location>
        <begin position="1"/>
        <end position="262"/>
    </location>
</feature>
<dbReference type="EMBL" id="JBFNXQ010000013">
    <property type="protein sequence ID" value="MEX5718052.1"/>
    <property type="molecule type" value="Genomic_DNA"/>
</dbReference>
<sequence>MPAPHRDPAGGFSDDFDGPALDRDVWVPHYLPQWSSRAATAASHEVRDSCLRLYLPEDAPLWCPDDHPPLRVSGIQSGVFSGPIGSTVGQQPVRPGAVVREEQPAHWGWTPRYGVLEMRARATVTPRSMVAWWLVGLEDVPERCGELCVMEVFGDAVDPVEGAAVGAGTHPFRDPRLAEDFAAPRPGIDVSEWHTYAVDWRPDGAVFSVDGVPLRRVAVTPDYPLQTMLAVFDFPEKAVPGEPYVVPELVVDRIGGGPAVSSG</sequence>
<accession>A0ABV3XBY4</accession>
<dbReference type="CDD" id="cd00413">
    <property type="entry name" value="Glyco_hydrolase_16"/>
    <property type="match status" value="1"/>
</dbReference>
<organism evidence="2 3">
    <name type="scientific">Geodermatophilus maliterrae</name>
    <dbReference type="NCBI Taxonomy" id="3162531"/>
    <lineage>
        <taxon>Bacteria</taxon>
        <taxon>Bacillati</taxon>
        <taxon>Actinomycetota</taxon>
        <taxon>Actinomycetes</taxon>
        <taxon>Geodermatophilales</taxon>
        <taxon>Geodermatophilaceae</taxon>
        <taxon>Geodermatophilus</taxon>
    </lineage>
</organism>
<dbReference type="Proteomes" id="UP001560045">
    <property type="component" value="Unassembled WGS sequence"/>
</dbReference>
<dbReference type="GO" id="GO:0016787">
    <property type="term" value="F:hydrolase activity"/>
    <property type="evidence" value="ECO:0007669"/>
    <property type="project" value="UniProtKB-KW"/>
</dbReference>
<keyword evidence="3" id="KW-1185">Reference proteome</keyword>
<protein>
    <submittedName>
        <fullName evidence="2">Glycoside hydrolase family 16 protein</fullName>
    </submittedName>
</protein>
<dbReference type="InterPro" id="IPR000757">
    <property type="entry name" value="Beta-glucanase-like"/>
</dbReference>
<dbReference type="PROSITE" id="PS51762">
    <property type="entry name" value="GH16_2"/>
    <property type="match status" value="1"/>
</dbReference>
<evidence type="ECO:0000313" key="2">
    <source>
        <dbReference type="EMBL" id="MEX5718052.1"/>
    </source>
</evidence>
<proteinExistence type="predicted"/>
<gene>
    <name evidence="2" type="ORF">ABQ292_06680</name>
</gene>
<dbReference type="Gene3D" id="2.60.120.200">
    <property type="match status" value="1"/>
</dbReference>
<comment type="caution">
    <text evidence="2">The sequence shown here is derived from an EMBL/GenBank/DDBJ whole genome shotgun (WGS) entry which is preliminary data.</text>
</comment>
<dbReference type="SUPFAM" id="SSF49899">
    <property type="entry name" value="Concanavalin A-like lectins/glucanases"/>
    <property type="match status" value="1"/>
</dbReference>
<dbReference type="InterPro" id="IPR013320">
    <property type="entry name" value="ConA-like_dom_sf"/>
</dbReference>
<reference evidence="2 3" key="1">
    <citation type="submission" date="2024-06" db="EMBL/GenBank/DDBJ databases">
        <title>Draft genome sequence of Geodermatophilus badlandi, a novel member of the Geodermatophilaceae isolated from badland sedimentary rocks in the Red desert, Wyoming, USA.</title>
        <authorList>
            <person name="Ben Tekaya S."/>
            <person name="Nouioui I."/>
            <person name="Flores G.M."/>
            <person name="Shaal M.N."/>
            <person name="Bredoire F."/>
            <person name="Basile F."/>
            <person name="Van Diepen L."/>
            <person name="Ward N.L."/>
        </authorList>
    </citation>
    <scope>NUCLEOTIDE SEQUENCE [LARGE SCALE GENOMIC DNA]</scope>
    <source>
        <strain evidence="2 3">WL48A</strain>
    </source>
</reference>
<dbReference type="RefSeq" id="WP_369204518.1">
    <property type="nucleotide sequence ID" value="NZ_JBFNXQ010000013.1"/>
</dbReference>
<evidence type="ECO:0000313" key="3">
    <source>
        <dbReference type="Proteomes" id="UP001560045"/>
    </source>
</evidence>
<dbReference type="Pfam" id="PF00722">
    <property type="entry name" value="Glyco_hydro_16"/>
    <property type="match status" value="1"/>
</dbReference>
<evidence type="ECO:0000259" key="1">
    <source>
        <dbReference type="PROSITE" id="PS51762"/>
    </source>
</evidence>
<name>A0ABV3XBY4_9ACTN</name>